<keyword evidence="1" id="KW-0812">Transmembrane</keyword>
<organism evidence="2 3">
    <name type="scientific">Paenibacillus ginsengarvi</name>
    <dbReference type="NCBI Taxonomy" id="400777"/>
    <lineage>
        <taxon>Bacteria</taxon>
        <taxon>Bacillati</taxon>
        <taxon>Bacillota</taxon>
        <taxon>Bacilli</taxon>
        <taxon>Bacillales</taxon>
        <taxon>Paenibacillaceae</taxon>
        <taxon>Paenibacillus</taxon>
    </lineage>
</organism>
<evidence type="ECO:0000313" key="3">
    <source>
        <dbReference type="Proteomes" id="UP000282311"/>
    </source>
</evidence>
<dbReference type="EMBL" id="RBAH01000007">
    <property type="protein sequence ID" value="RKN84598.1"/>
    <property type="molecule type" value="Genomic_DNA"/>
</dbReference>
<dbReference type="AlphaFoldDB" id="A0A3B0CIR5"/>
<reference evidence="2 3" key="1">
    <citation type="journal article" date="2007" name="Int. J. Syst. Evol. Microbiol.">
        <title>Paenibacillus ginsengarvi sp. nov., isolated from soil from ginseng cultivation.</title>
        <authorList>
            <person name="Yoon M.H."/>
            <person name="Ten L.N."/>
            <person name="Im W.T."/>
        </authorList>
    </citation>
    <scope>NUCLEOTIDE SEQUENCE [LARGE SCALE GENOMIC DNA]</scope>
    <source>
        <strain evidence="2 3">KCTC 13059</strain>
    </source>
</reference>
<dbReference type="Proteomes" id="UP000282311">
    <property type="component" value="Unassembled WGS sequence"/>
</dbReference>
<proteinExistence type="predicted"/>
<evidence type="ECO:0000256" key="1">
    <source>
        <dbReference type="SAM" id="Phobius"/>
    </source>
</evidence>
<keyword evidence="3" id="KW-1185">Reference proteome</keyword>
<feature type="transmembrane region" description="Helical" evidence="1">
    <location>
        <begin position="39"/>
        <end position="58"/>
    </location>
</feature>
<name>A0A3B0CIR5_9BACL</name>
<keyword evidence="1" id="KW-1133">Transmembrane helix</keyword>
<feature type="transmembrane region" description="Helical" evidence="1">
    <location>
        <begin position="98"/>
        <end position="122"/>
    </location>
</feature>
<protein>
    <submittedName>
        <fullName evidence="2">Uncharacterized protein</fullName>
    </submittedName>
</protein>
<gene>
    <name evidence="2" type="ORF">D7M11_11420</name>
</gene>
<dbReference type="OrthoDB" id="2679599at2"/>
<keyword evidence="1" id="KW-0472">Membrane</keyword>
<accession>A0A3B0CIR5</accession>
<comment type="caution">
    <text evidence="2">The sequence shown here is derived from an EMBL/GenBank/DDBJ whole genome shotgun (WGS) entry which is preliminary data.</text>
</comment>
<feature type="transmembrane region" description="Helical" evidence="1">
    <location>
        <begin position="70"/>
        <end position="92"/>
    </location>
</feature>
<dbReference type="RefSeq" id="WP_120747341.1">
    <property type="nucleotide sequence ID" value="NZ_RBAH01000007.1"/>
</dbReference>
<evidence type="ECO:0000313" key="2">
    <source>
        <dbReference type="EMBL" id="RKN84598.1"/>
    </source>
</evidence>
<sequence length="248" mass="27810">MNINRLFASLYGIVLLLTVVLFLAAGEWGADAGVRFVSLLALLFAETMGWRLIVYANAAGAAGKSLPARLLFVTVTTLYGAAVVLHIVLFWLVWSVSLFAYILIHLATLVVWGTGMGLSLAYSKYVGDQAKRTTAQTQLIDRMRAKLRSIQQTLDRLDWADHEGLRGELRELLEKLTYSASVPRGTMPIAEDSMLWQIDALEQCVRKLEQNKEDKGNIELSRQLIVDITEDLARRNRQAGEFKIEKRV</sequence>